<name>A0A5D3CM02_CUCMM</name>
<dbReference type="AlphaFoldDB" id="A0A5D3CM02"/>
<protein>
    <submittedName>
        <fullName evidence="1">Uncharacterized protein</fullName>
    </submittedName>
</protein>
<gene>
    <name evidence="1" type="ORF">E5676_scaffold255G004330</name>
</gene>
<dbReference type="EMBL" id="SSTD01010113">
    <property type="protein sequence ID" value="TYK12841.1"/>
    <property type="molecule type" value="Genomic_DNA"/>
</dbReference>
<accession>A0A5D3CM02</accession>
<sequence>MDKIPYVLNGTGLCYERVEDSNSFGPVLRATKIGELDSLGDGRSHEFSWTEKDTSKRSADGEFFSCVCSSSMSTNPCLARQREVWNEMIAAPLVDPYRA</sequence>
<dbReference type="Proteomes" id="UP000321947">
    <property type="component" value="Unassembled WGS sequence"/>
</dbReference>
<reference evidence="1 2" key="1">
    <citation type="submission" date="2019-08" db="EMBL/GenBank/DDBJ databases">
        <title>Draft genome sequences of two oriental melons (Cucumis melo L. var makuwa).</title>
        <authorList>
            <person name="Kwon S.-Y."/>
        </authorList>
    </citation>
    <scope>NUCLEOTIDE SEQUENCE [LARGE SCALE GENOMIC DNA]</scope>
    <source>
        <strain evidence="2">cv. Chang Bougi</strain>
        <tissue evidence="1">Leaf</tissue>
    </source>
</reference>
<proteinExistence type="predicted"/>
<evidence type="ECO:0000313" key="1">
    <source>
        <dbReference type="EMBL" id="TYK12841.1"/>
    </source>
</evidence>
<organism evidence="1 2">
    <name type="scientific">Cucumis melo var. makuwa</name>
    <name type="common">Oriental melon</name>
    <dbReference type="NCBI Taxonomy" id="1194695"/>
    <lineage>
        <taxon>Eukaryota</taxon>
        <taxon>Viridiplantae</taxon>
        <taxon>Streptophyta</taxon>
        <taxon>Embryophyta</taxon>
        <taxon>Tracheophyta</taxon>
        <taxon>Spermatophyta</taxon>
        <taxon>Magnoliopsida</taxon>
        <taxon>eudicotyledons</taxon>
        <taxon>Gunneridae</taxon>
        <taxon>Pentapetalae</taxon>
        <taxon>rosids</taxon>
        <taxon>fabids</taxon>
        <taxon>Cucurbitales</taxon>
        <taxon>Cucurbitaceae</taxon>
        <taxon>Benincaseae</taxon>
        <taxon>Cucumis</taxon>
    </lineage>
</organism>
<evidence type="ECO:0000313" key="2">
    <source>
        <dbReference type="Proteomes" id="UP000321947"/>
    </source>
</evidence>
<comment type="caution">
    <text evidence="1">The sequence shown here is derived from an EMBL/GenBank/DDBJ whole genome shotgun (WGS) entry which is preliminary data.</text>
</comment>